<feature type="region of interest" description="Disordered" evidence="5">
    <location>
        <begin position="562"/>
        <end position="589"/>
    </location>
</feature>
<evidence type="ECO:0000259" key="6">
    <source>
        <dbReference type="PROSITE" id="PS50093"/>
    </source>
</evidence>
<dbReference type="Gene3D" id="2.60.40.10">
    <property type="entry name" value="Immunoglobulins"/>
    <property type="match status" value="3"/>
</dbReference>
<dbReference type="Proteomes" id="UP000306196">
    <property type="component" value="Unassembled WGS sequence"/>
</dbReference>
<dbReference type="InterPro" id="IPR022409">
    <property type="entry name" value="PKD/Chitinase_dom"/>
</dbReference>
<dbReference type="SUPFAM" id="SSF49299">
    <property type="entry name" value="PKD domain"/>
    <property type="match status" value="1"/>
</dbReference>
<protein>
    <submittedName>
        <fullName evidence="7">PKD domain-containing protein</fullName>
    </submittedName>
</protein>
<organism evidence="7 8">
    <name type="scientific">Phragmitibacter flavus</name>
    <dbReference type="NCBI Taxonomy" id="2576071"/>
    <lineage>
        <taxon>Bacteria</taxon>
        <taxon>Pseudomonadati</taxon>
        <taxon>Verrucomicrobiota</taxon>
        <taxon>Verrucomicrobiia</taxon>
        <taxon>Verrucomicrobiales</taxon>
        <taxon>Verrucomicrobiaceae</taxon>
        <taxon>Phragmitibacter</taxon>
    </lineage>
</organism>
<dbReference type="SUPFAM" id="SSF55486">
    <property type="entry name" value="Metalloproteases ('zincins'), catalytic domain"/>
    <property type="match status" value="1"/>
</dbReference>
<evidence type="ECO:0000256" key="5">
    <source>
        <dbReference type="SAM" id="MobiDB-lite"/>
    </source>
</evidence>
<dbReference type="GO" id="GO:0007154">
    <property type="term" value="P:cell communication"/>
    <property type="evidence" value="ECO:0007669"/>
    <property type="project" value="InterPro"/>
</dbReference>
<evidence type="ECO:0000313" key="8">
    <source>
        <dbReference type="Proteomes" id="UP000306196"/>
    </source>
</evidence>
<dbReference type="Gene3D" id="2.60.40.2030">
    <property type="match status" value="8"/>
</dbReference>
<dbReference type="InterPro" id="IPR035986">
    <property type="entry name" value="PKD_dom_sf"/>
</dbReference>
<dbReference type="GO" id="GO:0030001">
    <property type="term" value="P:metal ion transport"/>
    <property type="evidence" value="ECO:0007669"/>
    <property type="project" value="TreeGrafter"/>
</dbReference>
<gene>
    <name evidence="7" type="ORF">FEM03_05640</name>
</gene>
<keyword evidence="2" id="KW-0677">Repeat</keyword>
<dbReference type="PANTHER" id="PTHR11878">
    <property type="entry name" value="SODIUM/CALCIUM EXCHANGER"/>
    <property type="match status" value="1"/>
</dbReference>
<dbReference type="Pfam" id="PF00801">
    <property type="entry name" value="PKD"/>
    <property type="match status" value="1"/>
</dbReference>
<keyword evidence="3" id="KW-0106">Calcium</keyword>
<accession>A0A5R8KH26</accession>
<dbReference type="PROSITE" id="PS50093">
    <property type="entry name" value="PKD"/>
    <property type="match status" value="1"/>
</dbReference>
<dbReference type="SMART" id="SM00089">
    <property type="entry name" value="PKD"/>
    <property type="match status" value="2"/>
</dbReference>
<keyword evidence="1" id="KW-0732">Signal</keyword>
<sequence length="2227" mass="233093">MAVWWNLDGSEGPEPDQSLATAPRSGENVSEERPETLNQPGSASFGARGEVPWTKVTVTPLPDGARDDVRAFREWAMRYAQATVAERAGLVEEGRVLAKAHRAALKAMLVDDPRAALEQALPMVLRQQLPQEVVRLLEERLSGVGTFDVLAVSPGSDPSEPPIRRVAILDGRYFQAYTYGQRSGQMSTEGAMLNGIAVDNLMAVNDSPVRALEVGEVPDAAKEAVEVCPVSEITTKVERGAGESLPAITEETPAIEAGDQIIYLCDGGHIRQIEEDQLAAEGATGGPTATTGYFPISRLNSTGIRKILYMRVVFPDRMEEAQTERDAYNNLRSLTDYFQESSYGKLTFMGTVTPLIVTPRTAAWYIEDFKTAGASYAMIDDAKEVARSLGFPPEDYDHFVVMYFGGPGNFGGQGNVNGPRTWLKSTSVGVLNHEVGHNIGVWHSNSWNTAGSSVIGPGANVEYGHTNDVMGSSSSGGHFNASMKEQLQWIVPENYHTVLQSGTYRLFQFDQVNQDPAKRYALRVAKDADRDYWLEFRQKLTANPWYFNGVSINWSPWGVNNSTSKQGSNRGTQLLDMTPGSADDRNDSPLTMGRTFSDYEADVHVTPIGKAGTVPQSMDVVVNRGTMAAGNQPPTLSISANALTIAVGGTVNFSATASDPDGDVLAYFWEFGDKLSSYHGSSFSMDNLPAQTKTYATAGYYTARCTASDMKGGAVTKTLLVRVGNPTTYTLSGTVMMGGNPLPGVRVHNGLTAANYRGAMTDADGFYQITNVAAGTVTLSASLAGYTMTAGFINPVSVFGNMTNLEFTGTLGTRVSLSTIAEVATEGGTAGVFRLARTGGTTQSLTVYVDFSGQATTADFTMSPVADTTVSPLESFVIPAGASFLDITVAATNDTAQEGAETLVISLINGSNSYLATGPQTVTMMIDDNDTTKPRVNIELVDAEATENDAGDTASFRFTRTGDTTNPLMVNYAIGSGAGFATPGVDYESILVSVIIPAEASSVLRAITPINDNLVEGMELVTLTVTSSVNYVLPSPAPTATIKLIDEDTPVVTIAATDASANENGDPGLFTISRTGDLSAPLLVHYAVGGSALHGTDYVALPGFVNFAAGVGSVTVPVIPYQDDHGEPTQNVILQLRSANTYQVGVQGQATVSILDDGDVRVVTVGVSDGVVSEGVTPGTGKFKFTSTGSGSGNVTVNYTISGTAQSGVDFVALPGSISLGANATAEITVTPINNDTAEDAETVVLTIQPSPGYLVDLQNSATMVILDDDSGSMVSVSAAAPSVTENSSSSFYISRPSASGAALSVAYSVTGTATPGLDYDELSGTATIPVDAAGVFVDVDTNPDASAEGVETVVLTILPDVQAPRRYGIQTGSATLKIVDDDFGFVSQVSFAQPNSVVSEDAGEVVITVNRVQPVGACTVEYGVQSGTALGHGVDFWLPQGVLSFADGETSKSFVIQIVDDVVPEEMETVAVQLRHASGTLISSVKSQHVLFIRDNEPRVRVEATDPFAYEGETDKGLLTFIRQGSTGRALVVPIGVSGTATSGTDFVALPASVTIPAGQSSTTLSVTGLADALAEVPETIVVSLGGVAPGLPGVGSSAVIDLGDGTNNDPPFVRIVSPQGISPGVPAGMGLMLRALHADDGPLEDVELVWSKVSGPGTVMFTYPNEATTGATFSAEGVYSLRLTANDGLGTGQATVGVTVGTVVQPWANVDLGSSQEKSGAMSQDGLHVFGGTGTSLGGTSDTHFFRYRRLVGNGEIVARIRQVQNTNTSARVGVAIRETTASGARCVMLTVGPNASGQSNLHSRSTTGGNLLNITASTGIYPGYWVKVTRVGNAFSVFRSPDGLVWTQQGGSQTVAMGASAFAGMVVTSNTAGFNHALVDNVRILGAPENHGPLMGPVVSPSVASTQIPHLMGATLADDDQPGWPGTVSYAWTQTGGPVAAVFEDPSVLNAKVTMAQAGSYQFQLNGDDGEVETYVPFEVTVTKPVVNLNVLASNAAEFGPQVGSFTVSRTGATGGPLVVPAAVSGTAQAGADYEAIPPTVIIPTGASSAVVNVLPIRDSVAEGAETVTMSLLSDAAYDLGAGSSGTVTIEDLPFDQWRVVEFGSVDAANDPAIGGSVDFDNDGLDTVLEYALGLDPATAGTWGRPIFEVDGNTCSLTYRRVIAAVDLIYEAQFSMTLDSESWSDEGIVEEELADDGMVKTIKASKVFASPQERCFMRLMVTRQ</sequence>
<keyword evidence="8" id="KW-1185">Reference proteome</keyword>
<feature type="region of interest" description="Disordered" evidence="5">
    <location>
        <begin position="1"/>
        <end position="48"/>
    </location>
</feature>
<dbReference type="InterPro" id="IPR013783">
    <property type="entry name" value="Ig-like_fold"/>
</dbReference>
<evidence type="ECO:0000256" key="4">
    <source>
        <dbReference type="ARBA" id="ARBA00023065"/>
    </source>
</evidence>
<evidence type="ECO:0000313" key="7">
    <source>
        <dbReference type="EMBL" id="TLD71623.1"/>
    </source>
</evidence>
<evidence type="ECO:0000256" key="2">
    <source>
        <dbReference type="ARBA" id="ARBA00022737"/>
    </source>
</evidence>
<dbReference type="InterPro" id="IPR051171">
    <property type="entry name" value="CaCA"/>
</dbReference>
<dbReference type="PANTHER" id="PTHR11878:SF65">
    <property type="entry name" value="NA_CA-EXCHANGE PROTEIN, ISOFORM G"/>
    <property type="match status" value="1"/>
</dbReference>
<dbReference type="SMART" id="SM00237">
    <property type="entry name" value="Calx_beta"/>
    <property type="match status" value="7"/>
</dbReference>
<evidence type="ECO:0000256" key="1">
    <source>
        <dbReference type="ARBA" id="ARBA00022729"/>
    </source>
</evidence>
<dbReference type="EMBL" id="VAUV01000004">
    <property type="protein sequence ID" value="TLD71623.1"/>
    <property type="molecule type" value="Genomic_DNA"/>
</dbReference>
<dbReference type="InterPro" id="IPR000601">
    <property type="entry name" value="PKD_dom"/>
</dbReference>
<dbReference type="Gene3D" id="2.60.120.200">
    <property type="match status" value="1"/>
</dbReference>
<dbReference type="InterPro" id="IPR003644">
    <property type="entry name" value="Calx_beta"/>
</dbReference>
<feature type="domain" description="PKD" evidence="6">
    <location>
        <begin position="634"/>
        <end position="728"/>
    </location>
</feature>
<dbReference type="InterPro" id="IPR008969">
    <property type="entry name" value="CarboxyPept-like_regulatory"/>
</dbReference>
<dbReference type="CDD" id="cd00146">
    <property type="entry name" value="PKD"/>
    <property type="match status" value="1"/>
</dbReference>
<dbReference type="SUPFAM" id="SSF49464">
    <property type="entry name" value="Carboxypeptidase regulatory domain-like"/>
    <property type="match status" value="1"/>
</dbReference>
<dbReference type="SUPFAM" id="SSF141072">
    <property type="entry name" value="CalX-like"/>
    <property type="match status" value="8"/>
</dbReference>
<dbReference type="Pfam" id="PF22352">
    <property type="entry name" value="K319L-like_PKD"/>
    <property type="match status" value="1"/>
</dbReference>
<dbReference type="Pfam" id="PF03160">
    <property type="entry name" value="Calx-beta"/>
    <property type="match status" value="6"/>
</dbReference>
<name>A0A5R8KH26_9BACT</name>
<dbReference type="InterPro" id="IPR038081">
    <property type="entry name" value="CalX-like_sf"/>
</dbReference>
<keyword evidence="4" id="KW-0813">Transport</keyword>
<comment type="caution">
    <text evidence="7">The sequence shown here is derived from an EMBL/GenBank/DDBJ whole genome shotgun (WGS) entry which is preliminary data.</text>
</comment>
<evidence type="ECO:0000256" key="3">
    <source>
        <dbReference type="ARBA" id="ARBA00022837"/>
    </source>
</evidence>
<dbReference type="GO" id="GO:0016020">
    <property type="term" value="C:membrane"/>
    <property type="evidence" value="ECO:0007669"/>
    <property type="project" value="InterPro"/>
</dbReference>
<dbReference type="OrthoDB" id="174229at2"/>
<reference evidence="7 8" key="1">
    <citation type="submission" date="2019-05" db="EMBL/GenBank/DDBJ databases">
        <title>Verrucobacter flavum gen. nov., sp. nov. a new member of the family Verrucomicrobiaceae.</title>
        <authorList>
            <person name="Szuroczki S."/>
            <person name="Abbaszade G."/>
            <person name="Szabo A."/>
            <person name="Felfoldi T."/>
            <person name="Schumann P."/>
            <person name="Boka K."/>
            <person name="Keki Z."/>
            <person name="Toumi M."/>
            <person name="Toth E."/>
        </authorList>
    </citation>
    <scope>NUCLEOTIDE SEQUENCE [LARGE SCALE GENOMIC DNA]</scope>
    <source>
        <strain evidence="7 8">MG-N-17</strain>
    </source>
</reference>
<keyword evidence="4" id="KW-0406">Ion transport</keyword>
<proteinExistence type="predicted"/>
<feature type="compositionally biased region" description="Polar residues" evidence="5">
    <location>
        <begin position="562"/>
        <end position="572"/>
    </location>
</feature>